<dbReference type="PATRIC" id="fig|861450.3.peg.462"/>
<dbReference type="STRING" id="861450.HMPREF0080_00482"/>
<dbReference type="PANTHER" id="PTHR11692:SF0">
    <property type="entry name" value="BIFUNCTIONAL PURINE BIOSYNTHESIS PROTEIN ATIC"/>
    <property type="match status" value="1"/>
</dbReference>
<dbReference type="InterPro" id="IPR011607">
    <property type="entry name" value="MGS-like_dom"/>
</dbReference>
<name>G9YFS0_9FIRM</name>
<evidence type="ECO:0000259" key="5">
    <source>
        <dbReference type="PROSITE" id="PS51855"/>
    </source>
</evidence>
<proteinExistence type="predicted"/>
<accession>G9YFS0</accession>
<keyword evidence="4" id="KW-0511">Multifunctional enzyme</keyword>
<dbReference type="EMBL" id="AGCJ01000014">
    <property type="protein sequence ID" value="EHM42888.1"/>
    <property type="molecule type" value="Genomic_DNA"/>
</dbReference>
<dbReference type="FunFam" id="3.40.50.1380:FF:000001">
    <property type="entry name" value="Bifunctional purine biosynthesis protein PurH"/>
    <property type="match status" value="1"/>
</dbReference>
<keyword evidence="1" id="KW-0808">Transferase</keyword>
<organism evidence="6 7">
    <name type="scientific">Anaeroglobus geminatus F0357</name>
    <dbReference type="NCBI Taxonomy" id="861450"/>
    <lineage>
        <taxon>Bacteria</taxon>
        <taxon>Bacillati</taxon>
        <taxon>Bacillota</taxon>
        <taxon>Negativicutes</taxon>
        <taxon>Veillonellales</taxon>
        <taxon>Veillonellaceae</taxon>
        <taxon>Anaeroglobus</taxon>
    </lineage>
</organism>
<gene>
    <name evidence="6" type="ORF">HMPREF0080_00482</name>
</gene>
<dbReference type="CDD" id="cd01421">
    <property type="entry name" value="IMPCH"/>
    <property type="match status" value="1"/>
</dbReference>
<dbReference type="InterPro" id="IPR036914">
    <property type="entry name" value="MGS-like_dom_sf"/>
</dbReference>
<evidence type="ECO:0000256" key="3">
    <source>
        <dbReference type="ARBA" id="ARBA00022801"/>
    </source>
</evidence>
<keyword evidence="2" id="KW-0658">Purine biosynthesis</keyword>
<sequence length="207" mass="22374">MRGGNGVKIKRALLSVSDKTGIVELGKELTAMDVEIISTGGTMKALREAGIPVTAVNDVTGFPEMMGGRVKTLHPKIHGAILAVRDNAEHVRAMKEYGIMPVDLVVVNLYPFRETIAEASVTLAEAIENIDIGGPCMIRAAAKNNRFVAVVTNPGKYGEIIDILKEYGGFSDAYRLELARDAFRHTAEYDTAIAMYLSETVKKGAGY</sequence>
<reference evidence="6 7" key="1">
    <citation type="submission" date="2011-08" db="EMBL/GenBank/DDBJ databases">
        <authorList>
            <person name="Weinstock G."/>
            <person name="Sodergren E."/>
            <person name="Clifton S."/>
            <person name="Fulton L."/>
            <person name="Fulton B."/>
            <person name="Courtney L."/>
            <person name="Fronick C."/>
            <person name="Harrison M."/>
            <person name="Strong C."/>
            <person name="Farmer C."/>
            <person name="Delahaunty K."/>
            <person name="Markovic C."/>
            <person name="Hall O."/>
            <person name="Minx P."/>
            <person name="Tomlinson C."/>
            <person name="Mitreva M."/>
            <person name="Hou S."/>
            <person name="Chen J."/>
            <person name="Wollam A."/>
            <person name="Pepin K.H."/>
            <person name="Johnson M."/>
            <person name="Bhonagiri V."/>
            <person name="Zhang X."/>
            <person name="Suruliraj S."/>
            <person name="Warren W."/>
            <person name="Chinwalla A."/>
            <person name="Mardis E.R."/>
            <person name="Wilson R.K."/>
        </authorList>
    </citation>
    <scope>NUCLEOTIDE SEQUENCE [LARGE SCALE GENOMIC DNA]</scope>
    <source>
        <strain evidence="6 7">F0357</strain>
    </source>
</reference>
<dbReference type="GO" id="GO:0004643">
    <property type="term" value="F:phosphoribosylaminoimidazolecarboxamide formyltransferase activity"/>
    <property type="evidence" value="ECO:0007669"/>
    <property type="project" value="InterPro"/>
</dbReference>
<dbReference type="GO" id="GO:0003937">
    <property type="term" value="F:IMP cyclohydrolase activity"/>
    <property type="evidence" value="ECO:0007669"/>
    <property type="project" value="InterPro"/>
</dbReference>
<dbReference type="Proteomes" id="UP000005481">
    <property type="component" value="Unassembled WGS sequence"/>
</dbReference>
<evidence type="ECO:0000256" key="2">
    <source>
        <dbReference type="ARBA" id="ARBA00022755"/>
    </source>
</evidence>
<dbReference type="GO" id="GO:0006189">
    <property type="term" value="P:'de novo' IMP biosynthetic process"/>
    <property type="evidence" value="ECO:0007669"/>
    <property type="project" value="TreeGrafter"/>
</dbReference>
<keyword evidence="7" id="KW-1185">Reference proteome</keyword>
<dbReference type="SMART" id="SM00851">
    <property type="entry name" value="MGS"/>
    <property type="match status" value="1"/>
</dbReference>
<evidence type="ECO:0000313" key="6">
    <source>
        <dbReference type="EMBL" id="EHM42888.1"/>
    </source>
</evidence>
<protein>
    <submittedName>
        <fullName evidence="6">MGS-like domain protein</fullName>
    </submittedName>
</protein>
<dbReference type="Gene3D" id="3.40.50.1380">
    <property type="entry name" value="Methylglyoxal synthase-like domain"/>
    <property type="match status" value="1"/>
</dbReference>
<dbReference type="Pfam" id="PF02142">
    <property type="entry name" value="MGS"/>
    <property type="match status" value="1"/>
</dbReference>
<dbReference type="InterPro" id="IPR002695">
    <property type="entry name" value="PurH-like"/>
</dbReference>
<dbReference type="PANTHER" id="PTHR11692">
    <property type="entry name" value="BIFUNCTIONAL PURINE BIOSYNTHESIS PROTEIN PURH"/>
    <property type="match status" value="1"/>
</dbReference>
<dbReference type="HOGENOM" id="CLU_016316_2_1_9"/>
<dbReference type="PROSITE" id="PS51855">
    <property type="entry name" value="MGS"/>
    <property type="match status" value="1"/>
</dbReference>
<evidence type="ECO:0000256" key="1">
    <source>
        <dbReference type="ARBA" id="ARBA00022679"/>
    </source>
</evidence>
<dbReference type="GO" id="GO:0005829">
    <property type="term" value="C:cytosol"/>
    <property type="evidence" value="ECO:0007669"/>
    <property type="project" value="TreeGrafter"/>
</dbReference>
<evidence type="ECO:0000313" key="7">
    <source>
        <dbReference type="Proteomes" id="UP000005481"/>
    </source>
</evidence>
<feature type="domain" description="MGS-like" evidence="5">
    <location>
        <begin position="1"/>
        <end position="152"/>
    </location>
</feature>
<dbReference type="eggNOG" id="COG0138">
    <property type="taxonomic scope" value="Bacteria"/>
</dbReference>
<evidence type="ECO:0000256" key="4">
    <source>
        <dbReference type="ARBA" id="ARBA00023268"/>
    </source>
</evidence>
<dbReference type="Pfam" id="PF01808">
    <property type="entry name" value="AICARFT_IMPCHas"/>
    <property type="match status" value="1"/>
</dbReference>
<dbReference type="SUPFAM" id="SSF52335">
    <property type="entry name" value="Methylglyoxal synthase-like"/>
    <property type="match status" value="1"/>
</dbReference>
<comment type="caution">
    <text evidence="6">The sequence shown here is derived from an EMBL/GenBank/DDBJ whole genome shotgun (WGS) entry which is preliminary data.</text>
</comment>
<dbReference type="AlphaFoldDB" id="G9YFS0"/>
<keyword evidence="3" id="KW-0378">Hydrolase</keyword>